<dbReference type="EMBL" id="GBXM01022462">
    <property type="protein sequence ID" value="JAH86115.1"/>
    <property type="molecule type" value="Transcribed_RNA"/>
</dbReference>
<accession>A0A0E9W951</accession>
<sequence length="31" mass="3570">MHVLQSLAVSLFKKQTNKTKKPQNQLLILYG</sequence>
<organism evidence="1">
    <name type="scientific">Anguilla anguilla</name>
    <name type="common">European freshwater eel</name>
    <name type="synonym">Muraena anguilla</name>
    <dbReference type="NCBI Taxonomy" id="7936"/>
    <lineage>
        <taxon>Eukaryota</taxon>
        <taxon>Metazoa</taxon>
        <taxon>Chordata</taxon>
        <taxon>Craniata</taxon>
        <taxon>Vertebrata</taxon>
        <taxon>Euteleostomi</taxon>
        <taxon>Actinopterygii</taxon>
        <taxon>Neopterygii</taxon>
        <taxon>Teleostei</taxon>
        <taxon>Anguilliformes</taxon>
        <taxon>Anguillidae</taxon>
        <taxon>Anguilla</taxon>
    </lineage>
</organism>
<evidence type="ECO:0000313" key="1">
    <source>
        <dbReference type="EMBL" id="JAH86115.1"/>
    </source>
</evidence>
<reference evidence="1" key="2">
    <citation type="journal article" date="2015" name="Fish Shellfish Immunol.">
        <title>Early steps in the European eel (Anguilla anguilla)-Vibrio vulnificus interaction in the gills: Role of the RtxA13 toxin.</title>
        <authorList>
            <person name="Callol A."/>
            <person name="Pajuelo D."/>
            <person name="Ebbesson L."/>
            <person name="Teles M."/>
            <person name="MacKenzie S."/>
            <person name="Amaro C."/>
        </authorList>
    </citation>
    <scope>NUCLEOTIDE SEQUENCE</scope>
</reference>
<reference evidence="1" key="1">
    <citation type="submission" date="2014-11" db="EMBL/GenBank/DDBJ databases">
        <authorList>
            <person name="Amaro Gonzalez C."/>
        </authorList>
    </citation>
    <scope>NUCLEOTIDE SEQUENCE</scope>
</reference>
<dbReference type="AlphaFoldDB" id="A0A0E9W951"/>
<name>A0A0E9W951_ANGAN</name>
<proteinExistence type="predicted"/>
<protein>
    <submittedName>
        <fullName evidence="1">Uncharacterized protein</fullName>
    </submittedName>
</protein>